<comment type="cofactor">
    <cofactor evidence="1">
        <name>heme</name>
        <dbReference type="ChEBI" id="CHEBI:30413"/>
    </cofactor>
</comment>
<keyword evidence="3" id="KW-0408">Iron</keyword>
<reference evidence="4 5" key="1">
    <citation type="submission" date="2022-05" db="EMBL/GenBank/DDBJ databases">
        <title>Seasonal and diel survey of microbial diversity of the Tyrrhenian coast.</title>
        <authorList>
            <person name="Gattoni G."/>
            <person name="Corral P."/>
        </authorList>
    </citation>
    <scope>NUCLEOTIDE SEQUENCE [LARGE SCALE GENOMIC DNA]</scope>
    <source>
        <strain evidence="4 5">V10</strain>
    </source>
</reference>
<evidence type="ECO:0000313" key="5">
    <source>
        <dbReference type="Proteomes" id="UP001202550"/>
    </source>
</evidence>
<evidence type="ECO:0000313" key="4">
    <source>
        <dbReference type="EMBL" id="MCL1628662.1"/>
    </source>
</evidence>
<dbReference type="Pfam" id="PF00067">
    <property type="entry name" value="p450"/>
    <property type="match status" value="1"/>
</dbReference>
<dbReference type="InterPro" id="IPR050121">
    <property type="entry name" value="Cytochrome_P450_monoxygenase"/>
</dbReference>
<protein>
    <submittedName>
        <fullName evidence="4">Cytochrome P450</fullName>
    </submittedName>
</protein>
<dbReference type="InterPro" id="IPR017972">
    <property type="entry name" value="Cyt_P450_CS"/>
</dbReference>
<evidence type="ECO:0000256" key="1">
    <source>
        <dbReference type="ARBA" id="ARBA00001971"/>
    </source>
</evidence>
<proteinExistence type="inferred from homology"/>
<dbReference type="Gene3D" id="1.10.630.10">
    <property type="entry name" value="Cytochrome P450"/>
    <property type="match status" value="1"/>
</dbReference>
<organism evidence="4 5">
    <name type="scientific">Roseinatronobacter domitianus</name>
    <dbReference type="NCBI Taxonomy" id="2940293"/>
    <lineage>
        <taxon>Bacteria</taxon>
        <taxon>Pseudomonadati</taxon>
        <taxon>Pseudomonadota</taxon>
        <taxon>Alphaproteobacteria</taxon>
        <taxon>Rhodobacterales</taxon>
        <taxon>Paracoccaceae</taxon>
        <taxon>Roseinatronobacter</taxon>
    </lineage>
</organism>
<evidence type="ECO:0000256" key="2">
    <source>
        <dbReference type="ARBA" id="ARBA00010617"/>
    </source>
</evidence>
<comment type="caution">
    <text evidence="4">The sequence shown here is derived from an EMBL/GenBank/DDBJ whole genome shotgun (WGS) entry which is preliminary data.</text>
</comment>
<dbReference type="InterPro" id="IPR036396">
    <property type="entry name" value="Cyt_P450_sf"/>
</dbReference>
<sequence length="456" mass="50736">MTRPPMPQHRADRVALWRHVLMFRRDILSAQPAKLYRAKMAEMRLPFLRSVMVNTPDLVRLVLQERAPDFPKSGRVREGLRPLLGNSVFVTNGATWARQRRMIDPAFEGGRLRETFPAMWAASEAMAARIGPGWAEIEAMTSHAAADVIFRTLFSVPIEDARAAEVYTAFRAHQRAAPILNLAALLPLPGWLPRPMPRHARATAGRIRALMTGMTEARAAAIAAGTAPDDLATKIMTTRDPDTGAVFETGEMVDQVAIFFLAGHETSASALAWTLYLIATHPEWQAELAAEAQAIRPHIGGPAPEFGILRQFPRIRDTVREALRLYPPVPMMVREAARPETFRNRPVPAGAQVIVSPWHMGRNEHIWPDPHEFRPDRWAEDTTRAQARDGYIPFSAGPRVCPGAGFAMAEAVLILARLLAEWELRADPDRVPVPVAHMTVRAKDGIWLELRPRAAG</sequence>
<dbReference type="PROSITE" id="PS00086">
    <property type="entry name" value="CYTOCHROME_P450"/>
    <property type="match status" value="1"/>
</dbReference>
<evidence type="ECO:0000256" key="3">
    <source>
        <dbReference type="RuleBase" id="RU000461"/>
    </source>
</evidence>
<comment type="similarity">
    <text evidence="2 3">Belongs to the cytochrome P450 family.</text>
</comment>
<keyword evidence="3" id="KW-0349">Heme</keyword>
<dbReference type="SUPFAM" id="SSF48264">
    <property type="entry name" value="Cytochrome P450"/>
    <property type="match status" value="1"/>
</dbReference>
<dbReference type="RefSeq" id="WP_249057998.1">
    <property type="nucleotide sequence ID" value="NZ_JALZWP010000006.1"/>
</dbReference>
<name>A0ABT0M1D0_9RHOB</name>
<accession>A0ABT0M1D0</accession>
<keyword evidence="3" id="KW-0503">Monooxygenase</keyword>
<dbReference type="PANTHER" id="PTHR24305:SF166">
    <property type="entry name" value="CYTOCHROME P450 12A4, MITOCHONDRIAL-RELATED"/>
    <property type="match status" value="1"/>
</dbReference>
<dbReference type="InterPro" id="IPR001128">
    <property type="entry name" value="Cyt_P450"/>
</dbReference>
<keyword evidence="5" id="KW-1185">Reference proteome</keyword>
<dbReference type="EMBL" id="JALZWP010000006">
    <property type="protein sequence ID" value="MCL1628662.1"/>
    <property type="molecule type" value="Genomic_DNA"/>
</dbReference>
<gene>
    <name evidence="4" type="ORF">M3N55_07950</name>
</gene>
<keyword evidence="3" id="KW-0479">Metal-binding</keyword>
<dbReference type="Proteomes" id="UP001202550">
    <property type="component" value="Unassembled WGS sequence"/>
</dbReference>
<dbReference type="PANTHER" id="PTHR24305">
    <property type="entry name" value="CYTOCHROME P450"/>
    <property type="match status" value="1"/>
</dbReference>
<dbReference type="PRINTS" id="PR00385">
    <property type="entry name" value="P450"/>
</dbReference>
<dbReference type="InterPro" id="IPR002401">
    <property type="entry name" value="Cyt_P450_E_grp-I"/>
</dbReference>
<keyword evidence="3" id="KW-0560">Oxidoreductase</keyword>
<dbReference type="PRINTS" id="PR00463">
    <property type="entry name" value="EP450I"/>
</dbReference>